<keyword evidence="3 6" id="KW-0349">Heme</keyword>
<dbReference type="InterPro" id="IPR002401">
    <property type="entry name" value="Cyt_P450_E_grp-I"/>
</dbReference>
<keyword evidence="8" id="KW-0812">Transmembrane</keyword>
<dbReference type="InterPro" id="IPR001128">
    <property type="entry name" value="Cyt_P450"/>
</dbReference>
<evidence type="ECO:0000256" key="2">
    <source>
        <dbReference type="ARBA" id="ARBA00010617"/>
    </source>
</evidence>
<dbReference type="GO" id="GO:0020037">
    <property type="term" value="F:heme binding"/>
    <property type="evidence" value="ECO:0007669"/>
    <property type="project" value="InterPro"/>
</dbReference>
<keyword evidence="7" id="KW-0560">Oxidoreductase</keyword>
<comment type="similarity">
    <text evidence="2 7">Belongs to the cytochrome P450 family.</text>
</comment>
<dbReference type="OrthoDB" id="1470350at2759"/>
<feature type="binding site" description="axial binding residue" evidence="6">
    <location>
        <position position="531"/>
    </location>
    <ligand>
        <name>heme</name>
        <dbReference type="ChEBI" id="CHEBI:30413"/>
    </ligand>
    <ligandPart>
        <name>Fe</name>
        <dbReference type="ChEBI" id="CHEBI:18248"/>
    </ligandPart>
</feature>
<keyword evidence="8" id="KW-1133">Transmembrane helix</keyword>
<feature type="transmembrane region" description="Helical" evidence="8">
    <location>
        <begin position="43"/>
        <end position="62"/>
    </location>
</feature>
<dbReference type="GO" id="GO:0005506">
    <property type="term" value="F:iron ion binding"/>
    <property type="evidence" value="ECO:0007669"/>
    <property type="project" value="InterPro"/>
</dbReference>
<keyword evidence="4 6" id="KW-0479">Metal-binding</keyword>
<reference evidence="9" key="1">
    <citation type="submission" date="2022-10" db="EMBL/GenBank/DDBJ databases">
        <title>Tapping the CABI collections for fungal endophytes: first genome assemblies for Collariella, Neodidymelliopsis, Ascochyta clinopodiicola, Didymella pomorum, Didymosphaeria variabile, Neocosmospora piperis and Neocucurbitaria cava.</title>
        <authorList>
            <person name="Hill R."/>
        </authorList>
    </citation>
    <scope>NUCLEOTIDE SEQUENCE</scope>
    <source>
        <strain evidence="9">IMI 355082</strain>
    </source>
</reference>
<dbReference type="PRINTS" id="PR00463">
    <property type="entry name" value="EP450I"/>
</dbReference>
<dbReference type="PANTHER" id="PTHR24305:SF166">
    <property type="entry name" value="CYTOCHROME P450 12A4, MITOCHONDRIAL-RELATED"/>
    <property type="match status" value="1"/>
</dbReference>
<dbReference type="AlphaFoldDB" id="A0A9W9CSU6"/>
<evidence type="ECO:0000313" key="10">
    <source>
        <dbReference type="Proteomes" id="UP001140453"/>
    </source>
</evidence>
<dbReference type="PRINTS" id="PR00385">
    <property type="entry name" value="P450"/>
</dbReference>
<evidence type="ECO:0000256" key="3">
    <source>
        <dbReference type="ARBA" id="ARBA00022617"/>
    </source>
</evidence>
<dbReference type="InterPro" id="IPR017972">
    <property type="entry name" value="Cyt_P450_CS"/>
</dbReference>
<evidence type="ECO:0000256" key="6">
    <source>
        <dbReference type="PIRSR" id="PIRSR602401-1"/>
    </source>
</evidence>
<dbReference type="InterPro" id="IPR050121">
    <property type="entry name" value="Cytochrome_P450_monoxygenase"/>
</dbReference>
<dbReference type="InterPro" id="IPR036396">
    <property type="entry name" value="Cyt_P450_sf"/>
</dbReference>
<keyword evidence="5 6" id="KW-0408">Iron</keyword>
<accession>A0A9W9CSU6</accession>
<feature type="transmembrane region" description="Helical" evidence="8">
    <location>
        <begin position="6"/>
        <end position="23"/>
    </location>
</feature>
<evidence type="ECO:0008006" key="11">
    <source>
        <dbReference type="Google" id="ProtNLM"/>
    </source>
</evidence>
<dbReference type="PROSITE" id="PS00086">
    <property type="entry name" value="CYTOCHROME_P450"/>
    <property type="match status" value="1"/>
</dbReference>
<evidence type="ECO:0000313" key="9">
    <source>
        <dbReference type="EMBL" id="KAJ4385540.1"/>
    </source>
</evidence>
<keyword evidence="8" id="KW-0472">Membrane</keyword>
<evidence type="ECO:0000256" key="1">
    <source>
        <dbReference type="ARBA" id="ARBA00001971"/>
    </source>
</evidence>
<comment type="cofactor">
    <cofactor evidence="1 6">
        <name>heme</name>
        <dbReference type="ChEBI" id="CHEBI:30413"/>
    </cofactor>
</comment>
<dbReference type="GO" id="GO:0016705">
    <property type="term" value="F:oxidoreductase activity, acting on paired donors, with incorporation or reduction of molecular oxygen"/>
    <property type="evidence" value="ECO:0007669"/>
    <property type="project" value="InterPro"/>
</dbReference>
<organism evidence="9 10">
    <name type="scientific">Gnomoniopsis smithogilvyi</name>
    <dbReference type="NCBI Taxonomy" id="1191159"/>
    <lineage>
        <taxon>Eukaryota</taxon>
        <taxon>Fungi</taxon>
        <taxon>Dikarya</taxon>
        <taxon>Ascomycota</taxon>
        <taxon>Pezizomycotina</taxon>
        <taxon>Sordariomycetes</taxon>
        <taxon>Sordariomycetidae</taxon>
        <taxon>Diaporthales</taxon>
        <taxon>Gnomoniaceae</taxon>
        <taxon>Gnomoniopsis</taxon>
    </lineage>
</organism>
<protein>
    <recommendedName>
        <fullName evidence="11">Cytochrome P450</fullName>
    </recommendedName>
</protein>
<gene>
    <name evidence="9" type="ORF">N0V93_009969</name>
</gene>
<dbReference type="PANTHER" id="PTHR24305">
    <property type="entry name" value="CYTOCHROME P450"/>
    <property type="match status" value="1"/>
</dbReference>
<evidence type="ECO:0000256" key="8">
    <source>
        <dbReference type="SAM" id="Phobius"/>
    </source>
</evidence>
<evidence type="ECO:0000256" key="4">
    <source>
        <dbReference type="ARBA" id="ARBA00022723"/>
    </source>
</evidence>
<dbReference type="SUPFAM" id="SSF48264">
    <property type="entry name" value="Cytochrome P450"/>
    <property type="match status" value="1"/>
</dbReference>
<proteinExistence type="inferred from homology"/>
<sequence>MAATTFPSLILGAFLAAVSLYMLKTILQFLENRHYAKKMGIPILYSPVGRFNPLWILLAPILTPIIRKAPFGLGTWTEYVAYNWAWEDQGRTHQKLGKVFAHVSPSEIILWAADVDVIRQVYSRKKSFEKSEAAHKTMPVLLSPSVSSVSGAEWQRQRRITAPPFNENNMTIVWHESLRQTRDMCELWSSAGEQGLKSCARDTMTLALNVLAAAGLGLKWDFTPAGHKLEGEDEFSAMYRDNLTPLITNLATLVLTPRWLYKYGPKFASYLPRMFGEHVVMAKTFRSLMRELVETRRAEIKAGKATENIFLNAIISKSLLDSSQKSDEKDAEENATLRSALSEDEVFGNMIDYNIAGHETTAHTLNYCFHILSVEPQWQKWIQEELDHVFAGSPSIDPETLNYGETFYRLKRCLALMFEMLRVYPPVLTHSKQCLAPKGRGQELHIDGRTIYVPAETTICLPAYSVQMLPEYWGPDSREWKPSRWIQQQDNKINSNDYKASLADTLESETISPPPIAKETFFPWSLGARDCPGKKFAQVEFVIVVAYVLRHYNLEAVPLPGETFQDTRKRIWDYTRDSISQITIHVREPDKYALR</sequence>
<dbReference type="EMBL" id="JAPEVB010000007">
    <property type="protein sequence ID" value="KAJ4385540.1"/>
    <property type="molecule type" value="Genomic_DNA"/>
</dbReference>
<name>A0A9W9CSU6_9PEZI</name>
<keyword evidence="10" id="KW-1185">Reference proteome</keyword>
<dbReference type="Proteomes" id="UP001140453">
    <property type="component" value="Unassembled WGS sequence"/>
</dbReference>
<evidence type="ECO:0000256" key="7">
    <source>
        <dbReference type="RuleBase" id="RU000461"/>
    </source>
</evidence>
<dbReference type="Gene3D" id="1.10.630.10">
    <property type="entry name" value="Cytochrome P450"/>
    <property type="match status" value="1"/>
</dbReference>
<dbReference type="GO" id="GO:0004497">
    <property type="term" value="F:monooxygenase activity"/>
    <property type="evidence" value="ECO:0007669"/>
    <property type="project" value="UniProtKB-KW"/>
</dbReference>
<keyword evidence="7" id="KW-0503">Monooxygenase</keyword>
<comment type="caution">
    <text evidence="9">The sequence shown here is derived from an EMBL/GenBank/DDBJ whole genome shotgun (WGS) entry which is preliminary data.</text>
</comment>
<dbReference type="Pfam" id="PF00067">
    <property type="entry name" value="p450"/>
    <property type="match status" value="1"/>
</dbReference>
<evidence type="ECO:0000256" key="5">
    <source>
        <dbReference type="ARBA" id="ARBA00023004"/>
    </source>
</evidence>